<evidence type="ECO:0000313" key="5">
    <source>
        <dbReference type="Proteomes" id="UP000198597"/>
    </source>
</evidence>
<dbReference type="GO" id="GO:0009253">
    <property type="term" value="P:peptidoglycan catabolic process"/>
    <property type="evidence" value="ECO:0007669"/>
    <property type="project" value="InterPro"/>
</dbReference>
<dbReference type="EMBL" id="FNJM01000001">
    <property type="protein sequence ID" value="SDO72897.1"/>
    <property type="molecule type" value="Genomic_DNA"/>
</dbReference>
<dbReference type="SUPFAM" id="SSF53187">
    <property type="entry name" value="Zn-dependent exopeptidases"/>
    <property type="match status" value="1"/>
</dbReference>
<dbReference type="CDD" id="cd02696">
    <property type="entry name" value="MurNAc-LAA"/>
    <property type="match status" value="1"/>
</dbReference>
<evidence type="ECO:0000313" key="4">
    <source>
        <dbReference type="EMBL" id="SDO72897.1"/>
    </source>
</evidence>
<organism evidence="4 5">
    <name type="scientific">Clostridium gasigenes</name>
    <dbReference type="NCBI Taxonomy" id="94869"/>
    <lineage>
        <taxon>Bacteria</taxon>
        <taxon>Bacillati</taxon>
        <taxon>Bacillota</taxon>
        <taxon>Clostridia</taxon>
        <taxon>Eubacteriales</taxon>
        <taxon>Clostridiaceae</taxon>
        <taxon>Clostridium</taxon>
    </lineage>
</organism>
<dbReference type="STRING" id="94869.SAMN04488529_101236"/>
<gene>
    <name evidence="4" type="ORF">SAMN04488529_101236</name>
</gene>
<name>A0A1H0LXM7_9CLOT</name>
<proteinExistence type="predicted"/>
<dbReference type="Proteomes" id="UP000198597">
    <property type="component" value="Unassembled WGS sequence"/>
</dbReference>
<dbReference type="Pfam" id="PF01520">
    <property type="entry name" value="Amidase_3"/>
    <property type="match status" value="1"/>
</dbReference>
<accession>A0A1H0LXM7</accession>
<dbReference type="OrthoDB" id="9772024at2"/>
<feature type="transmembrane region" description="Helical" evidence="2">
    <location>
        <begin position="21"/>
        <end position="39"/>
    </location>
</feature>
<evidence type="ECO:0000256" key="1">
    <source>
        <dbReference type="ARBA" id="ARBA00022801"/>
    </source>
</evidence>
<dbReference type="InterPro" id="IPR050695">
    <property type="entry name" value="N-acetylmuramoyl_amidase_3"/>
</dbReference>
<keyword evidence="2" id="KW-0472">Membrane</keyword>
<dbReference type="SMART" id="SM00646">
    <property type="entry name" value="Ami_3"/>
    <property type="match status" value="1"/>
</dbReference>
<keyword evidence="5" id="KW-1185">Reference proteome</keyword>
<reference evidence="4 5" key="1">
    <citation type="submission" date="2016-10" db="EMBL/GenBank/DDBJ databases">
        <authorList>
            <person name="de Groot N.N."/>
        </authorList>
    </citation>
    <scope>NUCLEOTIDE SEQUENCE [LARGE SCALE GENOMIC DNA]</scope>
    <source>
        <strain evidence="4 5">DSM 12272</strain>
    </source>
</reference>
<dbReference type="RefSeq" id="WP_089964995.1">
    <property type="nucleotide sequence ID" value="NZ_FNJM01000001.1"/>
</dbReference>
<keyword evidence="2" id="KW-1133">Transmembrane helix</keyword>
<dbReference type="GO" id="GO:0008745">
    <property type="term" value="F:N-acetylmuramoyl-L-alanine amidase activity"/>
    <property type="evidence" value="ECO:0007669"/>
    <property type="project" value="InterPro"/>
</dbReference>
<feature type="domain" description="MurNAc-LAA" evidence="3">
    <location>
        <begin position="142"/>
        <end position="257"/>
    </location>
</feature>
<dbReference type="PANTHER" id="PTHR30404:SF0">
    <property type="entry name" value="N-ACETYLMURAMOYL-L-ALANINE AMIDASE AMIC"/>
    <property type="match status" value="1"/>
</dbReference>
<evidence type="ECO:0000256" key="2">
    <source>
        <dbReference type="SAM" id="Phobius"/>
    </source>
</evidence>
<dbReference type="PANTHER" id="PTHR30404">
    <property type="entry name" value="N-ACETYLMURAMOYL-L-ALANINE AMIDASE"/>
    <property type="match status" value="1"/>
</dbReference>
<keyword evidence="1" id="KW-0378">Hydrolase</keyword>
<evidence type="ECO:0000259" key="3">
    <source>
        <dbReference type="SMART" id="SM00646"/>
    </source>
</evidence>
<keyword evidence="2" id="KW-0812">Transmembrane</keyword>
<sequence>MSNRDINIHIKRKKLRHRKKIINLITFSLISILSIRIGFKKILSFKIGLANITSKNRFIPTSSKNVPVDSADVFTICIDAGHGDWDFGTIGLNDSAEKDIVLSITIKLGELLESQGIDVVYTRTTDTLFWSDNSTENLYERVNISKDSGADLFISIHCNSSDESHSYKGIETWYNNADDESNLFATLIQNELSNLEYTSDRGTKYYSEDEPLAVLNNNDVPSVLIELGFLSNLSDEYFLTSENGQSLSAEAIFNGILTYKDTLN</sequence>
<dbReference type="Gene3D" id="3.40.630.40">
    <property type="entry name" value="Zn-dependent exopeptidases"/>
    <property type="match status" value="1"/>
</dbReference>
<protein>
    <submittedName>
        <fullName evidence="4">N-acetylmuramoyl-L-alanine amidase</fullName>
    </submittedName>
</protein>
<dbReference type="AlphaFoldDB" id="A0A1H0LXM7"/>
<dbReference type="GO" id="GO:0030288">
    <property type="term" value="C:outer membrane-bounded periplasmic space"/>
    <property type="evidence" value="ECO:0007669"/>
    <property type="project" value="TreeGrafter"/>
</dbReference>
<dbReference type="InterPro" id="IPR002508">
    <property type="entry name" value="MurNAc-LAA_cat"/>
</dbReference>